<protein>
    <recommendedName>
        <fullName evidence="5">CUB domain-containing protein</fullName>
    </recommendedName>
</protein>
<feature type="signal peptide" evidence="4">
    <location>
        <begin position="1"/>
        <end position="17"/>
    </location>
</feature>
<dbReference type="Pfam" id="PF00431">
    <property type="entry name" value="CUB"/>
    <property type="match status" value="1"/>
</dbReference>
<dbReference type="OMA" id="FAIYNIM"/>
<feature type="domain" description="CUB" evidence="5">
    <location>
        <begin position="29"/>
        <end position="90"/>
    </location>
</feature>
<dbReference type="InterPro" id="IPR035914">
    <property type="entry name" value="Sperma_CUB_dom_sf"/>
</dbReference>
<dbReference type="InterPro" id="IPR000859">
    <property type="entry name" value="CUB_dom"/>
</dbReference>
<evidence type="ECO:0000256" key="4">
    <source>
        <dbReference type="SAM" id="SignalP"/>
    </source>
</evidence>
<reference evidence="6" key="1">
    <citation type="submission" date="2025-08" db="UniProtKB">
        <authorList>
            <consortium name="Ensembl"/>
        </authorList>
    </citation>
    <scope>IDENTIFICATION</scope>
</reference>
<dbReference type="Ensembl" id="ENSSMRT00000002551.1">
    <property type="protein sequence ID" value="ENSSMRP00000002138.1"/>
    <property type="gene ID" value="ENSSMRG00000001845.1"/>
</dbReference>
<dbReference type="AlphaFoldDB" id="A0A8D0DGF9"/>
<proteinExistence type="predicted"/>
<evidence type="ECO:0000259" key="5">
    <source>
        <dbReference type="PROSITE" id="PS01180"/>
    </source>
</evidence>
<name>A0A8D0DGF9_SALMN</name>
<dbReference type="PANTHER" id="PTHR24251">
    <property type="entry name" value="OVOCHYMASE-RELATED"/>
    <property type="match status" value="1"/>
</dbReference>
<reference evidence="6" key="2">
    <citation type="submission" date="2025-09" db="UniProtKB">
        <authorList>
            <consortium name="Ensembl"/>
        </authorList>
    </citation>
    <scope>IDENTIFICATION</scope>
</reference>
<keyword evidence="1" id="KW-0677">Repeat</keyword>
<dbReference type="Gene3D" id="2.60.120.290">
    <property type="entry name" value="Spermadhesin, CUB domain"/>
    <property type="match status" value="1"/>
</dbReference>
<keyword evidence="7" id="KW-1185">Reference proteome</keyword>
<evidence type="ECO:0000256" key="1">
    <source>
        <dbReference type="ARBA" id="ARBA00022737"/>
    </source>
</evidence>
<dbReference type="CDD" id="cd00041">
    <property type="entry name" value="CUB"/>
    <property type="match status" value="1"/>
</dbReference>
<sequence length="90" mass="10337">FFLFPFFLLSFLALLFAIYNIMSFVSAACGGLLTKLNGTITTPGWPKEYPPNKNCVWQVVAPIQYRISVKFEYFELEGNESRDAKRSFLL</sequence>
<keyword evidence="2" id="KW-1015">Disulfide bond</keyword>
<dbReference type="SUPFAM" id="SSF49854">
    <property type="entry name" value="Spermadhesin, CUB domain"/>
    <property type="match status" value="1"/>
</dbReference>
<accession>A0A8D0DGF9</accession>
<evidence type="ECO:0000313" key="6">
    <source>
        <dbReference type="Ensembl" id="ENSSMRP00000002138.1"/>
    </source>
</evidence>
<comment type="caution">
    <text evidence="3">Lacks conserved residue(s) required for the propagation of feature annotation.</text>
</comment>
<dbReference type="GeneTree" id="ENSGT00940000157225"/>
<evidence type="ECO:0000256" key="2">
    <source>
        <dbReference type="ARBA" id="ARBA00023157"/>
    </source>
</evidence>
<dbReference type="PROSITE" id="PS01180">
    <property type="entry name" value="CUB"/>
    <property type="match status" value="1"/>
</dbReference>
<evidence type="ECO:0000256" key="3">
    <source>
        <dbReference type="PROSITE-ProRule" id="PRU00059"/>
    </source>
</evidence>
<dbReference type="Proteomes" id="UP000694421">
    <property type="component" value="Unplaced"/>
</dbReference>
<keyword evidence="4" id="KW-0732">Signal</keyword>
<dbReference type="PANTHER" id="PTHR24251:SF45">
    <property type="entry name" value="METALLOENDOPEPTIDASE"/>
    <property type="match status" value="1"/>
</dbReference>
<evidence type="ECO:0000313" key="7">
    <source>
        <dbReference type="Proteomes" id="UP000694421"/>
    </source>
</evidence>
<feature type="chain" id="PRO_5034460277" description="CUB domain-containing protein" evidence="4">
    <location>
        <begin position="18"/>
        <end position="90"/>
    </location>
</feature>
<organism evidence="6 7">
    <name type="scientific">Salvator merianae</name>
    <name type="common">Argentine black and white tegu</name>
    <name type="synonym">Tupinambis merianae</name>
    <dbReference type="NCBI Taxonomy" id="96440"/>
    <lineage>
        <taxon>Eukaryota</taxon>
        <taxon>Metazoa</taxon>
        <taxon>Chordata</taxon>
        <taxon>Craniata</taxon>
        <taxon>Vertebrata</taxon>
        <taxon>Euteleostomi</taxon>
        <taxon>Lepidosauria</taxon>
        <taxon>Squamata</taxon>
        <taxon>Bifurcata</taxon>
        <taxon>Unidentata</taxon>
        <taxon>Episquamata</taxon>
        <taxon>Laterata</taxon>
        <taxon>Teiioidea</taxon>
        <taxon>Teiidae</taxon>
        <taxon>Salvator</taxon>
    </lineage>
</organism>